<feature type="transmembrane region" description="Helical" evidence="1">
    <location>
        <begin position="71"/>
        <end position="92"/>
    </location>
</feature>
<organism evidence="2">
    <name type="scientific">viral metagenome</name>
    <dbReference type="NCBI Taxonomy" id="1070528"/>
    <lineage>
        <taxon>unclassified sequences</taxon>
        <taxon>metagenomes</taxon>
        <taxon>organismal metagenomes</taxon>
    </lineage>
</organism>
<protein>
    <submittedName>
        <fullName evidence="2">Uncharacterized protein</fullName>
    </submittedName>
</protein>
<keyword evidence="1" id="KW-1133">Transmembrane helix</keyword>
<dbReference type="AlphaFoldDB" id="A0A6C0C3B8"/>
<accession>A0A6C0C3B8</accession>
<keyword evidence="1" id="KW-0472">Membrane</keyword>
<sequence>MAPTDLKVLNFGRKSLFFTSILLAILRQFFKWKYSEFLIYFLLLIIVLLINGFFLIFAFKNMDKLKILNTLSVLFGGLIIIIQLSIILYLMYSFGNYLFKVSDYPGYLNASIIFSFLMIIVQIKIFGKNTLKYINNENTNKMFTILSLLMLAGINIIPIQEMYNILINYKTDG</sequence>
<evidence type="ECO:0000256" key="1">
    <source>
        <dbReference type="SAM" id="Phobius"/>
    </source>
</evidence>
<reference evidence="2" key="1">
    <citation type="journal article" date="2020" name="Nature">
        <title>Giant virus diversity and host interactions through global metagenomics.</title>
        <authorList>
            <person name="Schulz F."/>
            <person name="Roux S."/>
            <person name="Paez-Espino D."/>
            <person name="Jungbluth S."/>
            <person name="Walsh D.A."/>
            <person name="Denef V.J."/>
            <person name="McMahon K.D."/>
            <person name="Konstantinidis K.T."/>
            <person name="Eloe-Fadrosh E.A."/>
            <person name="Kyrpides N.C."/>
            <person name="Woyke T."/>
        </authorList>
    </citation>
    <scope>NUCLEOTIDE SEQUENCE</scope>
    <source>
        <strain evidence="2">GVMAG-M-3300020185-18</strain>
    </source>
</reference>
<evidence type="ECO:0000313" key="2">
    <source>
        <dbReference type="EMBL" id="QHS98802.1"/>
    </source>
</evidence>
<keyword evidence="1" id="KW-0812">Transmembrane</keyword>
<feature type="transmembrane region" description="Helical" evidence="1">
    <location>
        <begin position="104"/>
        <end position="121"/>
    </location>
</feature>
<feature type="transmembrane region" description="Helical" evidence="1">
    <location>
        <begin position="142"/>
        <end position="160"/>
    </location>
</feature>
<proteinExistence type="predicted"/>
<dbReference type="EMBL" id="MN739324">
    <property type="protein sequence ID" value="QHS98802.1"/>
    <property type="molecule type" value="Genomic_DNA"/>
</dbReference>
<name>A0A6C0C3B8_9ZZZZ</name>
<feature type="transmembrane region" description="Helical" evidence="1">
    <location>
        <begin position="37"/>
        <end position="59"/>
    </location>
</feature>